<dbReference type="Proteomes" id="UP001303373">
    <property type="component" value="Chromosome 9"/>
</dbReference>
<protein>
    <recommendedName>
        <fullName evidence="2">Ribonuclease H2 subunit B</fullName>
    </recommendedName>
    <alternativeName>
        <fullName evidence="5">Ribonuclease HI subunit B</fullName>
    </alternativeName>
</protein>
<dbReference type="GO" id="GO:0005654">
    <property type="term" value="C:nucleoplasm"/>
    <property type="evidence" value="ECO:0007669"/>
    <property type="project" value="TreeGrafter"/>
</dbReference>
<dbReference type="GO" id="GO:0006401">
    <property type="term" value="P:RNA catabolic process"/>
    <property type="evidence" value="ECO:0007669"/>
    <property type="project" value="TreeGrafter"/>
</dbReference>
<feature type="region of interest" description="Disordered" evidence="6">
    <location>
        <begin position="392"/>
        <end position="435"/>
    </location>
</feature>
<evidence type="ECO:0000256" key="1">
    <source>
        <dbReference type="ARBA" id="ARBA00004123"/>
    </source>
</evidence>
<accession>A0AAQ3M8P1</accession>
<evidence type="ECO:0000259" key="7">
    <source>
        <dbReference type="Pfam" id="PF09468"/>
    </source>
</evidence>
<feature type="compositionally biased region" description="Polar residues" evidence="6">
    <location>
        <begin position="14"/>
        <end position="25"/>
    </location>
</feature>
<keyword evidence="10" id="KW-1185">Reference proteome</keyword>
<evidence type="ECO:0000256" key="6">
    <source>
        <dbReference type="SAM" id="MobiDB-lite"/>
    </source>
</evidence>
<dbReference type="InterPro" id="IPR041195">
    <property type="entry name" value="Rnh202_N"/>
</dbReference>
<dbReference type="InterPro" id="IPR019024">
    <property type="entry name" value="RNase_H2_suB_wHTH"/>
</dbReference>
<evidence type="ECO:0000259" key="8">
    <source>
        <dbReference type="Pfam" id="PF17745"/>
    </source>
</evidence>
<feature type="region of interest" description="Disordered" evidence="6">
    <location>
        <begin position="1"/>
        <end position="25"/>
    </location>
</feature>
<evidence type="ECO:0000313" key="9">
    <source>
        <dbReference type="EMBL" id="WPH02928.1"/>
    </source>
</evidence>
<feature type="domain" description="Ribonuclease H2 subunit B wHTH" evidence="7">
    <location>
        <begin position="164"/>
        <end position="351"/>
    </location>
</feature>
<comment type="function">
    <text evidence="4">Non catalytic subunit of RNase H2, an endonuclease that specifically degrades the RNA of RNA:DNA hybrids. Participates in DNA replication, possibly by mediating the removal of lagging-strand Okazaki fragment RNA primers during DNA replication. Mediates the excision of single ribonucleotides from DNA:RNA duplexes.</text>
</comment>
<evidence type="ECO:0000256" key="2">
    <source>
        <dbReference type="ARBA" id="ARBA00019062"/>
    </source>
</evidence>
<dbReference type="AlphaFoldDB" id="A0AAQ3M8P1"/>
<dbReference type="InterPro" id="IPR040456">
    <property type="entry name" value="RNase_H2_suB"/>
</dbReference>
<feature type="domain" description="Rnh202 triple barrel" evidence="8">
    <location>
        <begin position="41"/>
        <end position="145"/>
    </location>
</feature>
<evidence type="ECO:0000256" key="3">
    <source>
        <dbReference type="ARBA" id="ARBA00023242"/>
    </source>
</evidence>
<organism evidence="9 10">
    <name type="scientific">Acrodontium crateriforme</name>
    <dbReference type="NCBI Taxonomy" id="150365"/>
    <lineage>
        <taxon>Eukaryota</taxon>
        <taxon>Fungi</taxon>
        <taxon>Dikarya</taxon>
        <taxon>Ascomycota</taxon>
        <taxon>Pezizomycotina</taxon>
        <taxon>Dothideomycetes</taxon>
        <taxon>Dothideomycetidae</taxon>
        <taxon>Mycosphaerellales</taxon>
        <taxon>Teratosphaeriaceae</taxon>
        <taxon>Acrodontium</taxon>
    </lineage>
</organism>
<evidence type="ECO:0000256" key="5">
    <source>
        <dbReference type="ARBA" id="ARBA00033464"/>
    </source>
</evidence>
<sequence length="457" mass="50692">MRATRSRKGAPTKSDPQTADPPSTTVKQLGAKVANPPHIFVLPRNASPDARIITIDQETDDKTGEASSRRFFVCPKKGFYEFTKIAAPKRACRSWLLTPDLEAQAAEEEEKEKSINVSSEDTSAESDRDGYVLSSPDFYLATPIDPLFILISVSGVLWTAEMPTRPEYLDLEDRMRTLKTQSPHLRQMLESGASGNLEKMLKDRMACCCKALTMGGGGESDNGEEEPEVLYTPDIESLAKVLLQKAKKMVDAGLPASMEDRFVAQSLITPIQSVRREESDGSVATENQDPVVEAEQPGVKSEAMSKTTTPAPAVSTSLNSTDEKIVRLLRIRTALTYMLKSYVRETLRSSLEKIYAQSSTTAIIDFQPLDQHLSHIAKLKAEAQALRSISDNVSRKRAAMDDEEMLDKQEAKKRKKEEEESKKKNMSHGIKKLMKADTSGMKKMSSFFTKMPAKEAN</sequence>
<reference evidence="9 10" key="1">
    <citation type="submission" date="2023-11" db="EMBL/GenBank/DDBJ databases">
        <title>An acidophilic fungus is an integral part of prey digestion in a carnivorous sundew plant.</title>
        <authorList>
            <person name="Tsai I.J."/>
        </authorList>
    </citation>
    <scope>NUCLEOTIDE SEQUENCE [LARGE SCALE GENOMIC DNA]</scope>
    <source>
        <strain evidence="9">169a</strain>
    </source>
</reference>
<evidence type="ECO:0000256" key="4">
    <source>
        <dbReference type="ARBA" id="ARBA00024778"/>
    </source>
</evidence>
<name>A0AAQ3M8P1_9PEZI</name>
<dbReference type="PANTHER" id="PTHR13383">
    <property type="entry name" value="RIBONUCLEASE H2 SUBUNIT B"/>
    <property type="match status" value="1"/>
</dbReference>
<feature type="compositionally biased region" description="Basic residues" evidence="6">
    <location>
        <begin position="1"/>
        <end position="10"/>
    </location>
</feature>
<keyword evidence="3" id="KW-0539">Nucleus</keyword>
<proteinExistence type="predicted"/>
<feature type="compositionally biased region" description="Basic and acidic residues" evidence="6">
    <location>
        <begin position="406"/>
        <end position="423"/>
    </location>
</feature>
<evidence type="ECO:0000313" key="10">
    <source>
        <dbReference type="Proteomes" id="UP001303373"/>
    </source>
</evidence>
<dbReference type="EMBL" id="CP138588">
    <property type="protein sequence ID" value="WPH02928.1"/>
    <property type="molecule type" value="Genomic_DNA"/>
</dbReference>
<feature type="region of interest" description="Disordered" evidence="6">
    <location>
        <begin position="104"/>
        <end position="129"/>
    </location>
</feature>
<feature type="compositionally biased region" description="Polar residues" evidence="6">
    <location>
        <begin position="304"/>
        <end position="316"/>
    </location>
</feature>
<feature type="region of interest" description="Disordered" evidence="6">
    <location>
        <begin position="274"/>
        <end position="316"/>
    </location>
</feature>
<comment type="subcellular location">
    <subcellularLocation>
        <location evidence="1">Nucleus</location>
    </subcellularLocation>
</comment>
<gene>
    <name evidence="9" type="ORF">R9X50_00579800</name>
</gene>
<feature type="compositionally biased region" description="Basic residues" evidence="6">
    <location>
        <begin position="424"/>
        <end position="433"/>
    </location>
</feature>
<dbReference type="Pfam" id="PF09468">
    <property type="entry name" value="RNase_H2-Ydr279"/>
    <property type="match status" value="1"/>
</dbReference>
<dbReference type="Pfam" id="PF17745">
    <property type="entry name" value="Ydr279_N"/>
    <property type="match status" value="1"/>
</dbReference>
<dbReference type="GO" id="GO:0032299">
    <property type="term" value="C:ribonuclease H2 complex"/>
    <property type="evidence" value="ECO:0007669"/>
    <property type="project" value="InterPro"/>
</dbReference>
<dbReference type="PANTHER" id="PTHR13383:SF11">
    <property type="entry name" value="RIBONUCLEASE H2 SUBUNIT B"/>
    <property type="match status" value="1"/>
</dbReference>